<dbReference type="EMBL" id="QGGG01000008">
    <property type="protein sequence ID" value="PWJ83676.1"/>
    <property type="molecule type" value="Genomic_DNA"/>
</dbReference>
<dbReference type="OrthoDB" id="7926359at2"/>
<keyword evidence="1" id="KW-0812">Transmembrane</keyword>
<comment type="caution">
    <text evidence="2">The sequence shown here is derived from an EMBL/GenBank/DDBJ whole genome shotgun (WGS) entry which is preliminary data.</text>
</comment>
<dbReference type="STRING" id="1192868.GCA_000304395_03721"/>
<protein>
    <submittedName>
        <fullName evidence="2">Uncharacterized protein</fullName>
    </submittedName>
</protein>
<name>A0A316C3Y0_PSESE</name>
<proteinExistence type="predicted"/>
<reference evidence="2 3" key="1">
    <citation type="submission" date="2018-05" db="EMBL/GenBank/DDBJ databases">
        <title>Genomic Encyclopedia of Type Strains, Phase IV (KMG-IV): sequencing the most valuable type-strain genomes for metagenomic binning, comparative biology and taxonomic classification.</title>
        <authorList>
            <person name="Goeker M."/>
        </authorList>
    </citation>
    <scope>NUCLEOTIDE SEQUENCE [LARGE SCALE GENOMIC DNA]</scope>
    <source>
        <strain evidence="2 3">DSM 6986</strain>
    </source>
</reference>
<evidence type="ECO:0000256" key="1">
    <source>
        <dbReference type="SAM" id="Phobius"/>
    </source>
</evidence>
<dbReference type="AlphaFoldDB" id="A0A316C3Y0"/>
<dbReference type="RefSeq" id="WP_109613144.1">
    <property type="nucleotide sequence ID" value="NZ_QGGG01000008.1"/>
</dbReference>
<dbReference type="Proteomes" id="UP000245396">
    <property type="component" value="Unassembled WGS sequence"/>
</dbReference>
<feature type="transmembrane region" description="Helical" evidence="1">
    <location>
        <begin position="48"/>
        <end position="69"/>
    </location>
</feature>
<evidence type="ECO:0000313" key="3">
    <source>
        <dbReference type="Proteomes" id="UP000245396"/>
    </source>
</evidence>
<evidence type="ECO:0000313" key="2">
    <source>
        <dbReference type="EMBL" id="PWJ83676.1"/>
    </source>
</evidence>
<sequence length="204" mass="22787">MQLSQIEQTLHELIENERAAEAKRRWRPLALLRRWGTEAGKPDRRGDLVIAGLGVTLGLVCALFPWYIFFNQEKFGIEALKFGEYGESDRAGPLALNARTLRPVDLLPEDALPSDALDPFATGTLPDAKRERTPVANQPFPLEDVPYQLLHVVNGRGLIEDEAGLWVVQPGALLPDSSRVASIERRAGKWVMVTNRDKVVEINK</sequence>
<organism evidence="2 3">
    <name type="scientific">Pseudaminobacter salicylatoxidans</name>
    <dbReference type="NCBI Taxonomy" id="93369"/>
    <lineage>
        <taxon>Bacteria</taxon>
        <taxon>Pseudomonadati</taxon>
        <taxon>Pseudomonadota</taxon>
        <taxon>Alphaproteobacteria</taxon>
        <taxon>Hyphomicrobiales</taxon>
        <taxon>Phyllobacteriaceae</taxon>
        <taxon>Pseudaminobacter</taxon>
    </lineage>
</organism>
<keyword evidence="1" id="KW-0472">Membrane</keyword>
<accession>A0A316C3Y0</accession>
<gene>
    <name evidence="2" type="ORF">C7441_10868</name>
</gene>
<keyword evidence="1" id="KW-1133">Transmembrane helix</keyword>
<keyword evidence="3" id="KW-1185">Reference proteome</keyword>